<dbReference type="SMART" id="SM00418">
    <property type="entry name" value="HTH_ARSR"/>
    <property type="match status" value="1"/>
</dbReference>
<dbReference type="InterPro" id="IPR051081">
    <property type="entry name" value="HTH_MetalResp_TranReg"/>
</dbReference>
<dbReference type="RefSeq" id="WP_092453003.1">
    <property type="nucleotide sequence ID" value="NZ_FOJI01000006.1"/>
</dbReference>
<keyword evidence="6" id="KW-1185">Reference proteome</keyword>
<dbReference type="PANTHER" id="PTHR33154:SF18">
    <property type="entry name" value="ARSENICAL RESISTANCE OPERON REPRESSOR"/>
    <property type="match status" value="1"/>
</dbReference>
<organism evidence="5 6">
    <name type="scientific">[Clostridium] fimetarium</name>
    <dbReference type="NCBI Taxonomy" id="99656"/>
    <lineage>
        <taxon>Bacteria</taxon>
        <taxon>Bacillati</taxon>
        <taxon>Bacillota</taxon>
        <taxon>Clostridia</taxon>
        <taxon>Lachnospirales</taxon>
        <taxon>Lachnospiraceae</taxon>
    </lineage>
</organism>
<dbReference type="Pfam" id="PF01022">
    <property type="entry name" value="HTH_5"/>
    <property type="match status" value="1"/>
</dbReference>
<dbReference type="PANTHER" id="PTHR33154">
    <property type="entry name" value="TRANSCRIPTIONAL REGULATOR, ARSR FAMILY"/>
    <property type="match status" value="1"/>
</dbReference>
<keyword evidence="1" id="KW-0805">Transcription regulation</keyword>
<dbReference type="InterPro" id="IPR011991">
    <property type="entry name" value="ArsR-like_HTH"/>
</dbReference>
<evidence type="ECO:0000256" key="1">
    <source>
        <dbReference type="ARBA" id="ARBA00023015"/>
    </source>
</evidence>
<accession>A0A1I0PUV6</accession>
<dbReference type="AlphaFoldDB" id="A0A1I0PUV6"/>
<dbReference type="GO" id="GO:0003700">
    <property type="term" value="F:DNA-binding transcription factor activity"/>
    <property type="evidence" value="ECO:0007669"/>
    <property type="project" value="InterPro"/>
</dbReference>
<dbReference type="PRINTS" id="PR00778">
    <property type="entry name" value="HTHARSR"/>
</dbReference>
<dbReference type="InterPro" id="IPR001845">
    <property type="entry name" value="HTH_ArsR_DNA-bd_dom"/>
</dbReference>
<dbReference type="SUPFAM" id="SSF46785">
    <property type="entry name" value="Winged helix' DNA-binding domain"/>
    <property type="match status" value="1"/>
</dbReference>
<keyword evidence="2" id="KW-0238">DNA-binding</keyword>
<evidence type="ECO:0000313" key="6">
    <source>
        <dbReference type="Proteomes" id="UP000199701"/>
    </source>
</evidence>
<evidence type="ECO:0000256" key="3">
    <source>
        <dbReference type="ARBA" id="ARBA00023163"/>
    </source>
</evidence>
<feature type="domain" description="HTH arsR-type" evidence="4">
    <location>
        <begin position="1"/>
        <end position="91"/>
    </location>
</feature>
<dbReference type="OrthoDB" id="9798835at2"/>
<keyword evidence="3" id="KW-0804">Transcription</keyword>
<protein>
    <submittedName>
        <fullName evidence="5">ArsR family transcriptional regulator</fullName>
    </submittedName>
</protein>
<dbReference type="NCBIfam" id="NF033788">
    <property type="entry name" value="HTH_metalloreg"/>
    <property type="match status" value="1"/>
</dbReference>
<dbReference type="EMBL" id="FOJI01000006">
    <property type="protein sequence ID" value="SEW18220.1"/>
    <property type="molecule type" value="Genomic_DNA"/>
</dbReference>
<dbReference type="InterPro" id="IPR036390">
    <property type="entry name" value="WH_DNA-bd_sf"/>
</dbReference>
<sequence length="91" mass="10295">MTNSDIAKVFKAFCDESRIEILKELSDSEKCACKLLEKLEIGQSTLSHHMKILCDSGIVIGRKEGKWTHYSINPEGIKIAKDLLKNITKME</sequence>
<dbReference type="STRING" id="99656.SAMN05421659_10623"/>
<name>A0A1I0PUV6_9FIRM</name>
<proteinExistence type="predicted"/>
<evidence type="ECO:0000313" key="5">
    <source>
        <dbReference type="EMBL" id="SEW18220.1"/>
    </source>
</evidence>
<dbReference type="GO" id="GO:0003677">
    <property type="term" value="F:DNA binding"/>
    <property type="evidence" value="ECO:0007669"/>
    <property type="project" value="UniProtKB-KW"/>
</dbReference>
<dbReference type="Gene3D" id="1.10.10.10">
    <property type="entry name" value="Winged helix-like DNA-binding domain superfamily/Winged helix DNA-binding domain"/>
    <property type="match status" value="1"/>
</dbReference>
<reference evidence="5 6" key="1">
    <citation type="submission" date="2016-10" db="EMBL/GenBank/DDBJ databases">
        <authorList>
            <person name="de Groot N.N."/>
        </authorList>
    </citation>
    <scope>NUCLEOTIDE SEQUENCE [LARGE SCALE GENOMIC DNA]</scope>
    <source>
        <strain evidence="5 6">DSM 9179</strain>
    </source>
</reference>
<dbReference type="CDD" id="cd00090">
    <property type="entry name" value="HTH_ARSR"/>
    <property type="match status" value="1"/>
</dbReference>
<gene>
    <name evidence="5" type="ORF">SAMN05421659_10623</name>
</gene>
<dbReference type="InterPro" id="IPR036388">
    <property type="entry name" value="WH-like_DNA-bd_sf"/>
</dbReference>
<dbReference type="PROSITE" id="PS50987">
    <property type="entry name" value="HTH_ARSR_2"/>
    <property type="match status" value="1"/>
</dbReference>
<evidence type="ECO:0000256" key="2">
    <source>
        <dbReference type="ARBA" id="ARBA00023125"/>
    </source>
</evidence>
<dbReference type="Proteomes" id="UP000199701">
    <property type="component" value="Unassembled WGS sequence"/>
</dbReference>
<evidence type="ECO:0000259" key="4">
    <source>
        <dbReference type="PROSITE" id="PS50987"/>
    </source>
</evidence>